<dbReference type="EMBL" id="QRIN01000133">
    <property type="protein sequence ID" value="RHG60527.1"/>
    <property type="molecule type" value="Genomic_DNA"/>
</dbReference>
<dbReference type="Proteomes" id="UP000286501">
    <property type="component" value="Unassembled WGS sequence"/>
</dbReference>
<evidence type="ECO:0000256" key="4">
    <source>
        <dbReference type="ARBA" id="ARBA00022692"/>
    </source>
</evidence>
<evidence type="ECO:0000256" key="3">
    <source>
        <dbReference type="ARBA" id="ARBA00022475"/>
    </source>
</evidence>
<feature type="transmembrane region" description="Helical" evidence="7">
    <location>
        <begin position="6"/>
        <end position="23"/>
    </location>
</feature>
<accession>A0A3E5DU58</accession>
<keyword evidence="5 7" id="KW-1133">Transmembrane helix</keyword>
<evidence type="ECO:0000313" key="10">
    <source>
        <dbReference type="EMBL" id="RHG60527.1"/>
    </source>
</evidence>
<evidence type="ECO:0000256" key="7">
    <source>
        <dbReference type="SAM" id="Phobius"/>
    </source>
</evidence>
<name>A0A3E5DU58_9BACT</name>
<evidence type="ECO:0000313" key="11">
    <source>
        <dbReference type="EMBL" id="RHK10918.1"/>
    </source>
</evidence>
<sequence length="87" mass="9593">MLEHIADFTAWPILTGIFIGYIANRIMSGEGKGCCMNLFIGIVGSYAGAIISNLLNIELFGKGYLTNFIFCVIGAIAVLWIWKKLFD</sequence>
<evidence type="ECO:0000313" key="12">
    <source>
        <dbReference type="Proteomes" id="UP000283872"/>
    </source>
</evidence>
<proteinExistence type="inferred from homology"/>
<evidence type="ECO:0000313" key="8">
    <source>
        <dbReference type="EMBL" id="MCW4092588.1"/>
    </source>
</evidence>
<protein>
    <submittedName>
        <fullName evidence="11">GlsB/YeaQ/YmgE family stress response membrane protein</fullName>
    </submittedName>
</protein>
<evidence type="ECO:0000313" key="13">
    <source>
        <dbReference type="Proteomes" id="UP000286211"/>
    </source>
</evidence>
<keyword evidence="4 7" id="KW-0812">Transmembrane</keyword>
<dbReference type="Proteomes" id="UP000286211">
    <property type="component" value="Unassembled WGS sequence"/>
</dbReference>
<evidence type="ECO:0000256" key="5">
    <source>
        <dbReference type="ARBA" id="ARBA00022989"/>
    </source>
</evidence>
<dbReference type="PANTHER" id="PTHR33884:SF3">
    <property type="entry name" value="UPF0410 PROTEIN YMGE"/>
    <property type="match status" value="1"/>
</dbReference>
<organism evidence="11 13">
    <name type="scientific">Segatella copri</name>
    <dbReference type="NCBI Taxonomy" id="165179"/>
    <lineage>
        <taxon>Bacteria</taxon>
        <taxon>Pseudomonadati</taxon>
        <taxon>Bacteroidota</taxon>
        <taxon>Bacteroidia</taxon>
        <taxon>Bacteroidales</taxon>
        <taxon>Prevotellaceae</taxon>
        <taxon>Segatella</taxon>
    </lineage>
</organism>
<dbReference type="InterPro" id="IPR007341">
    <property type="entry name" value="Transgly_assoc"/>
</dbReference>
<comment type="caution">
    <text evidence="11">The sequence shown here is derived from an EMBL/GenBank/DDBJ whole genome shotgun (WGS) entry which is preliminary data.</text>
</comment>
<dbReference type="AlphaFoldDB" id="A0A3E5DU58"/>
<comment type="similarity">
    <text evidence="2">Belongs to the UPF0410 family.</text>
</comment>
<evidence type="ECO:0000313" key="9">
    <source>
        <dbReference type="EMBL" id="RGS14421.1"/>
    </source>
</evidence>
<gene>
    <name evidence="11" type="ORF">DW079_06170</name>
    <name evidence="10" type="ORF">DW250_15890</name>
    <name evidence="9" type="ORF">DWY11_10510</name>
    <name evidence="8" type="ORF">ONT05_03280</name>
</gene>
<dbReference type="EMBL" id="QRNB01000024">
    <property type="protein sequence ID" value="RHK10918.1"/>
    <property type="molecule type" value="Genomic_DNA"/>
</dbReference>
<keyword evidence="3" id="KW-1003">Cell membrane</keyword>
<dbReference type="Proteomes" id="UP000283872">
    <property type="component" value="Unassembled WGS sequence"/>
</dbReference>
<evidence type="ECO:0000256" key="6">
    <source>
        <dbReference type="ARBA" id="ARBA00023136"/>
    </source>
</evidence>
<feature type="transmembrane region" description="Helical" evidence="7">
    <location>
        <begin position="35"/>
        <end position="57"/>
    </location>
</feature>
<keyword evidence="6 7" id="KW-0472">Membrane</keyword>
<feature type="transmembrane region" description="Helical" evidence="7">
    <location>
        <begin position="63"/>
        <end position="82"/>
    </location>
</feature>
<dbReference type="Proteomes" id="UP001209074">
    <property type="component" value="Unassembled WGS sequence"/>
</dbReference>
<comment type="subcellular location">
    <subcellularLocation>
        <location evidence="1">Cell membrane</location>
        <topology evidence="1">Multi-pass membrane protein</topology>
    </subcellularLocation>
</comment>
<dbReference type="EMBL" id="JAPDUS010000004">
    <property type="protein sequence ID" value="MCW4092588.1"/>
    <property type="molecule type" value="Genomic_DNA"/>
</dbReference>
<reference evidence="12 13" key="1">
    <citation type="submission" date="2018-08" db="EMBL/GenBank/DDBJ databases">
        <title>A genome reference for cultivated species of the human gut microbiota.</title>
        <authorList>
            <person name="Zou Y."/>
            <person name="Xue W."/>
            <person name="Luo G."/>
        </authorList>
    </citation>
    <scope>NUCLEOTIDE SEQUENCE [LARGE SCALE GENOMIC DNA]</scope>
    <source>
        <strain evidence="9 12">AF24-12</strain>
        <strain evidence="11 13">AF46-2NS</strain>
        <strain evidence="10 14">AM22-1</strain>
    </source>
</reference>
<dbReference type="Pfam" id="PF04226">
    <property type="entry name" value="Transgly_assoc"/>
    <property type="match status" value="1"/>
</dbReference>
<dbReference type="EMBL" id="QRVA01000026">
    <property type="protein sequence ID" value="RGS14421.1"/>
    <property type="molecule type" value="Genomic_DNA"/>
</dbReference>
<dbReference type="GO" id="GO:0005886">
    <property type="term" value="C:plasma membrane"/>
    <property type="evidence" value="ECO:0007669"/>
    <property type="project" value="UniProtKB-SubCell"/>
</dbReference>
<evidence type="ECO:0000313" key="14">
    <source>
        <dbReference type="Proteomes" id="UP000286501"/>
    </source>
</evidence>
<evidence type="ECO:0000256" key="2">
    <source>
        <dbReference type="ARBA" id="ARBA00011006"/>
    </source>
</evidence>
<reference evidence="8" key="2">
    <citation type="submission" date="2022-11" db="EMBL/GenBank/DDBJ databases">
        <title>Genomic repertoires linked with pathogenic potency of arthritogenic Prevotella copri isolated from the gut of rheumatoid arthritis patients.</title>
        <authorList>
            <person name="Nii T."/>
            <person name="Maeda Y."/>
            <person name="Motooka D."/>
            <person name="Naito M."/>
            <person name="Matsumoto Y."/>
            <person name="Ogawa T."/>
            <person name="Oguro-Igashira E."/>
            <person name="Kishikawa T."/>
            <person name="Yamashita M."/>
            <person name="Koizumi S."/>
            <person name="Kurakawa T."/>
            <person name="Okumura R."/>
            <person name="Kayama H."/>
            <person name="Murakami M."/>
            <person name="Sakaguchi T."/>
            <person name="Das B."/>
            <person name="Nakamura S."/>
            <person name="Okada Y."/>
            <person name="Kumanogoh A."/>
            <person name="Takeda K."/>
        </authorList>
    </citation>
    <scope>NUCLEOTIDE SEQUENCE</scope>
    <source>
        <strain evidence="8">N016-13</strain>
    </source>
</reference>
<dbReference type="RefSeq" id="WP_117587725.1">
    <property type="nucleotide sequence ID" value="NZ_JAPDUQ010000002.1"/>
</dbReference>
<dbReference type="PANTHER" id="PTHR33884">
    <property type="entry name" value="UPF0410 PROTEIN YMGE"/>
    <property type="match status" value="1"/>
</dbReference>
<evidence type="ECO:0000256" key="1">
    <source>
        <dbReference type="ARBA" id="ARBA00004651"/>
    </source>
</evidence>